<keyword evidence="3" id="KW-1185">Reference proteome</keyword>
<dbReference type="EMBL" id="CAJZBQ010000014">
    <property type="protein sequence ID" value="CAG9315988.1"/>
    <property type="molecule type" value="Genomic_DNA"/>
</dbReference>
<keyword evidence="1" id="KW-1133">Transmembrane helix</keyword>
<protein>
    <submittedName>
        <fullName evidence="2">Uncharacterized protein</fullName>
    </submittedName>
</protein>
<reference evidence="2" key="1">
    <citation type="submission" date="2021-09" db="EMBL/GenBank/DDBJ databases">
        <authorList>
            <consortium name="AG Swart"/>
            <person name="Singh M."/>
            <person name="Singh A."/>
            <person name="Seah K."/>
            <person name="Emmerich C."/>
        </authorList>
    </citation>
    <scope>NUCLEOTIDE SEQUENCE</scope>
    <source>
        <strain evidence="2">ATCC30299</strain>
    </source>
</reference>
<comment type="caution">
    <text evidence="2">The sequence shown here is derived from an EMBL/GenBank/DDBJ whole genome shotgun (WGS) entry which is preliminary data.</text>
</comment>
<evidence type="ECO:0000313" key="2">
    <source>
        <dbReference type="EMBL" id="CAG9315988.1"/>
    </source>
</evidence>
<evidence type="ECO:0000256" key="1">
    <source>
        <dbReference type="SAM" id="Phobius"/>
    </source>
</evidence>
<accession>A0AAU9IR89</accession>
<dbReference type="AlphaFoldDB" id="A0AAU9IR89"/>
<name>A0AAU9IR89_9CILI</name>
<evidence type="ECO:0000313" key="3">
    <source>
        <dbReference type="Proteomes" id="UP001162131"/>
    </source>
</evidence>
<organism evidence="2 3">
    <name type="scientific">Blepharisma stoltei</name>
    <dbReference type="NCBI Taxonomy" id="1481888"/>
    <lineage>
        <taxon>Eukaryota</taxon>
        <taxon>Sar</taxon>
        <taxon>Alveolata</taxon>
        <taxon>Ciliophora</taxon>
        <taxon>Postciliodesmatophora</taxon>
        <taxon>Heterotrichea</taxon>
        <taxon>Heterotrichida</taxon>
        <taxon>Blepharismidae</taxon>
        <taxon>Blepharisma</taxon>
    </lineage>
</organism>
<gene>
    <name evidence="2" type="ORF">BSTOLATCC_MIC14729</name>
</gene>
<proteinExistence type="predicted"/>
<keyword evidence="1" id="KW-0472">Membrane</keyword>
<feature type="transmembrane region" description="Helical" evidence="1">
    <location>
        <begin position="43"/>
        <end position="63"/>
    </location>
</feature>
<dbReference type="Proteomes" id="UP001162131">
    <property type="component" value="Unassembled WGS sequence"/>
</dbReference>
<feature type="transmembrane region" description="Helical" evidence="1">
    <location>
        <begin position="12"/>
        <end position="31"/>
    </location>
</feature>
<keyword evidence="1" id="KW-0812">Transmembrane</keyword>
<sequence length="70" mass="8432">MSFLFMLNQLSLQYIRDVVYLILCLCYPFFICMKLEMHKLKKIAFGIWILLIMSACIYDIAFLERNERSL</sequence>